<comment type="subcellular location">
    <subcellularLocation>
        <location evidence="1">Secreted</location>
    </subcellularLocation>
</comment>
<evidence type="ECO:0000256" key="2">
    <source>
        <dbReference type="ARBA" id="ARBA00009122"/>
    </source>
</evidence>
<protein>
    <submittedName>
        <fullName evidence="7">Protein LEG1 homolog</fullName>
    </submittedName>
</protein>
<evidence type="ECO:0000256" key="1">
    <source>
        <dbReference type="ARBA" id="ARBA00004613"/>
    </source>
</evidence>
<organism evidence="7 8">
    <name type="scientific">Salarias fasciatus</name>
    <name type="common">Jewelled blenny</name>
    <name type="synonym">Blennius fasciatus</name>
    <dbReference type="NCBI Taxonomy" id="181472"/>
    <lineage>
        <taxon>Eukaryota</taxon>
        <taxon>Metazoa</taxon>
        <taxon>Chordata</taxon>
        <taxon>Craniata</taxon>
        <taxon>Vertebrata</taxon>
        <taxon>Euteleostomi</taxon>
        <taxon>Actinopterygii</taxon>
        <taxon>Neopterygii</taxon>
        <taxon>Teleostei</taxon>
        <taxon>Neoteleostei</taxon>
        <taxon>Acanthomorphata</taxon>
        <taxon>Ovalentaria</taxon>
        <taxon>Blenniimorphae</taxon>
        <taxon>Blenniiformes</taxon>
        <taxon>Blennioidei</taxon>
        <taxon>Blenniidae</taxon>
        <taxon>Salariinae</taxon>
        <taxon>Salarias</taxon>
    </lineage>
</organism>
<sequence>CVCVWVVLGLLLACAATLCSSAVVPEQTVSLLFAQTAGDLNEFPKQGETVVVNPWHYLHRMSMNRLMIASTAPFMGSMGPNPSDGCMWGLPMQLSWLLNSGRLADPTGQTTCGVETEDRMCISPNSWWACQNYFVSAIPFLCAAEQGMLGAGVMVQMENPDGFEEYCTTYADCSAKYPEVVAKWDAFYQGLKASVDSTLPDNEKKDALLGLFWDGQMTSMRTAAVCKAKQSSYSPVETSFANNWMVSAEYVAGARFHFNLDNAVMFAAPMPTRLLKEGDNPPDIADLTTEENHTLTTFSWINSINNALGGTLVNLWHRAMCSVSTREKGRDMMSQLMLNPAFATNTFVSIITEMVINC</sequence>
<evidence type="ECO:0000256" key="4">
    <source>
        <dbReference type="ARBA" id="ARBA00022729"/>
    </source>
</evidence>
<evidence type="ECO:0000256" key="3">
    <source>
        <dbReference type="ARBA" id="ARBA00022525"/>
    </source>
</evidence>
<evidence type="ECO:0000256" key="5">
    <source>
        <dbReference type="ARBA" id="ARBA00023180"/>
    </source>
</evidence>
<dbReference type="PANTHER" id="PTHR18820:SF1">
    <property type="entry name" value="PROTEIN LEG1 HOMOLOG"/>
    <property type="match status" value="1"/>
</dbReference>
<keyword evidence="8" id="KW-1185">Reference proteome</keyword>
<keyword evidence="5" id="KW-0325">Glycoprotein</keyword>
<dbReference type="Pfam" id="PF05612">
    <property type="entry name" value="Leg1"/>
    <property type="match status" value="1"/>
</dbReference>
<keyword evidence="4 6" id="KW-0732">Signal</keyword>
<reference evidence="7" key="3">
    <citation type="submission" date="2025-09" db="UniProtKB">
        <authorList>
            <consortium name="Ensembl"/>
        </authorList>
    </citation>
    <scope>IDENTIFICATION</scope>
</reference>
<dbReference type="AlphaFoldDB" id="A0A672J8L2"/>
<dbReference type="FunCoup" id="A0A672J8L2">
    <property type="interactions" value="1125"/>
</dbReference>
<evidence type="ECO:0000313" key="7">
    <source>
        <dbReference type="Ensembl" id="ENSSFAP00005049527.1"/>
    </source>
</evidence>
<dbReference type="InterPro" id="IPR008499">
    <property type="entry name" value="Leg1"/>
</dbReference>
<dbReference type="PANTHER" id="PTHR18820">
    <property type="entry name" value="LEG1"/>
    <property type="match status" value="1"/>
</dbReference>
<feature type="chain" id="PRO_5025437330" evidence="6">
    <location>
        <begin position="22"/>
        <end position="358"/>
    </location>
</feature>
<dbReference type="OMA" id="PKLMDDW"/>
<evidence type="ECO:0000313" key="8">
    <source>
        <dbReference type="Proteomes" id="UP000472267"/>
    </source>
</evidence>
<reference evidence="7" key="2">
    <citation type="submission" date="2025-08" db="UniProtKB">
        <authorList>
            <consortium name="Ensembl"/>
        </authorList>
    </citation>
    <scope>IDENTIFICATION</scope>
</reference>
<reference evidence="7" key="1">
    <citation type="submission" date="2019-06" db="EMBL/GenBank/DDBJ databases">
        <authorList>
            <consortium name="Wellcome Sanger Institute Data Sharing"/>
        </authorList>
    </citation>
    <scope>NUCLEOTIDE SEQUENCE [LARGE SCALE GENOMIC DNA]</scope>
</reference>
<dbReference type="Proteomes" id="UP000472267">
    <property type="component" value="Chromosome 15"/>
</dbReference>
<dbReference type="InParanoid" id="A0A672J8L2"/>
<accession>A0A672J8L2</accession>
<feature type="signal peptide" evidence="6">
    <location>
        <begin position="1"/>
        <end position="21"/>
    </location>
</feature>
<dbReference type="GO" id="GO:0005615">
    <property type="term" value="C:extracellular space"/>
    <property type="evidence" value="ECO:0007669"/>
    <property type="project" value="TreeGrafter"/>
</dbReference>
<gene>
    <name evidence="7" type="primary">LOC115402103</name>
</gene>
<evidence type="ECO:0000256" key="6">
    <source>
        <dbReference type="SAM" id="SignalP"/>
    </source>
</evidence>
<dbReference type="Ensembl" id="ENSSFAT00005051154.1">
    <property type="protein sequence ID" value="ENSSFAP00005049527.1"/>
    <property type="gene ID" value="ENSSFAG00005023946.1"/>
</dbReference>
<keyword evidence="3" id="KW-0964">Secreted</keyword>
<name>A0A672J8L2_SALFA</name>
<proteinExistence type="inferred from homology"/>
<comment type="similarity">
    <text evidence="2">Belongs to the LEG1 family.</text>
</comment>